<accession>A0A291E3E6</accession>
<dbReference type="EMBL" id="CP023525">
    <property type="protein sequence ID" value="ATF94483.1"/>
    <property type="molecule type" value="Genomic_DNA"/>
</dbReference>
<reference evidence="3 5" key="2">
    <citation type="submission" date="2018-06" db="EMBL/GenBank/DDBJ databases">
        <authorList>
            <consortium name="Pathogen Informatics"/>
            <person name="Doyle S."/>
        </authorList>
    </citation>
    <scope>NUCLEOTIDE SEQUENCE [LARGE SCALE GENOMIC DNA]</scope>
    <source>
        <strain evidence="3 5">NCTC12120</strain>
    </source>
</reference>
<sequence>MIINEENNQWRIFYRKNTGEDITLEMSSLERCHLEVEELMTTLNYMICIEENGERIKRWDREIIANCNKWYICRPDDVEILGELITINKVIRK</sequence>
<gene>
    <name evidence="2" type="ORF">CO704_21480</name>
    <name evidence="3" type="ORF">NCTC12120_01749</name>
</gene>
<dbReference type="RefSeq" id="WP_061274644.1">
    <property type="nucleotide sequence ID" value="NZ_CP023525.1"/>
</dbReference>
<dbReference type="Proteomes" id="UP000251197">
    <property type="component" value="Unassembled WGS sequence"/>
</dbReference>
<dbReference type="Pfam" id="PF10623">
    <property type="entry name" value="PilI"/>
    <property type="match status" value="1"/>
</dbReference>
<dbReference type="AlphaFoldDB" id="A0A291E3E6"/>
<evidence type="ECO:0000313" key="4">
    <source>
        <dbReference type="Proteomes" id="UP000217979"/>
    </source>
</evidence>
<reference evidence="2 4" key="1">
    <citation type="submission" date="2017-09" db="EMBL/GenBank/DDBJ databases">
        <title>FDA dAtabase for Regulatory Grade micrObial Sequences (FDA-ARGOS): Supporting development and validation of Infectious Disease Dx tests.</title>
        <authorList>
            <person name="Minogue T."/>
            <person name="Wolcott M."/>
            <person name="Wasieloski L."/>
            <person name="Aguilar W."/>
            <person name="Moore D."/>
            <person name="Tallon L."/>
            <person name="Sadzewicz L."/>
            <person name="Ott S."/>
            <person name="Zhao X."/>
            <person name="Nagaraj S."/>
            <person name="Vavikolanu K."/>
            <person name="Aluvathingal J."/>
            <person name="Nadendla S."/>
            <person name="Sichtig H."/>
        </authorList>
    </citation>
    <scope>NUCLEOTIDE SEQUENCE [LARGE SCALE GENOMIC DNA]</scope>
    <source>
        <strain evidence="2 4">FDAARGOS_392</strain>
    </source>
</reference>
<name>A0A291E3E6_9ENTR</name>
<evidence type="ECO:0000259" key="1">
    <source>
        <dbReference type="Pfam" id="PF10623"/>
    </source>
</evidence>
<evidence type="ECO:0000313" key="2">
    <source>
        <dbReference type="EMBL" id="ATF94483.1"/>
    </source>
</evidence>
<dbReference type="InterPro" id="IPR018897">
    <property type="entry name" value="Plasmid_conjug_transfer_PilI"/>
</dbReference>
<proteinExistence type="predicted"/>
<dbReference type="Proteomes" id="UP000217979">
    <property type="component" value="Chromosome"/>
</dbReference>
<organism evidence="2 4">
    <name type="scientific">Cedecea neteri</name>
    <dbReference type="NCBI Taxonomy" id="158822"/>
    <lineage>
        <taxon>Bacteria</taxon>
        <taxon>Pseudomonadati</taxon>
        <taxon>Pseudomonadota</taxon>
        <taxon>Gammaproteobacteria</taxon>
        <taxon>Enterobacterales</taxon>
        <taxon>Enterobacteriaceae</taxon>
        <taxon>Cedecea</taxon>
    </lineage>
</organism>
<evidence type="ECO:0000313" key="5">
    <source>
        <dbReference type="Proteomes" id="UP000251197"/>
    </source>
</evidence>
<dbReference type="EMBL" id="UAVU01000003">
    <property type="protein sequence ID" value="SQA97902.1"/>
    <property type="molecule type" value="Genomic_DNA"/>
</dbReference>
<evidence type="ECO:0000313" key="3">
    <source>
        <dbReference type="EMBL" id="SQA97902.1"/>
    </source>
</evidence>
<protein>
    <recommendedName>
        <fullName evidence="1">Plasmid conjugative transfer protein PilI domain-containing protein</fullName>
    </recommendedName>
</protein>
<feature type="domain" description="Plasmid conjugative transfer protein PilI" evidence="1">
    <location>
        <begin position="11"/>
        <end position="82"/>
    </location>
</feature>